<comment type="caution">
    <text evidence="1">The sequence shown here is derived from an EMBL/GenBank/DDBJ whole genome shotgun (WGS) entry which is preliminary data.</text>
</comment>
<evidence type="ECO:0000313" key="1">
    <source>
        <dbReference type="EMBL" id="KKK69266.1"/>
    </source>
</evidence>
<organism evidence="1">
    <name type="scientific">marine sediment metagenome</name>
    <dbReference type="NCBI Taxonomy" id="412755"/>
    <lineage>
        <taxon>unclassified sequences</taxon>
        <taxon>metagenomes</taxon>
        <taxon>ecological metagenomes</taxon>
    </lineage>
</organism>
<protein>
    <recommendedName>
        <fullName evidence="2">HTH marR-type domain-containing protein</fullName>
    </recommendedName>
</protein>
<gene>
    <name evidence="1" type="ORF">LCGC14_2935770</name>
</gene>
<dbReference type="EMBL" id="LAZR01058733">
    <property type="protein sequence ID" value="KKK69266.1"/>
    <property type="molecule type" value="Genomic_DNA"/>
</dbReference>
<accession>A0A0F9AAK9</accession>
<reference evidence="1" key="1">
    <citation type="journal article" date="2015" name="Nature">
        <title>Complex archaea that bridge the gap between prokaryotes and eukaryotes.</title>
        <authorList>
            <person name="Spang A."/>
            <person name="Saw J.H."/>
            <person name="Jorgensen S.L."/>
            <person name="Zaremba-Niedzwiedzka K."/>
            <person name="Martijn J."/>
            <person name="Lind A.E."/>
            <person name="van Eijk R."/>
            <person name="Schleper C."/>
            <person name="Guy L."/>
            <person name="Ettema T.J."/>
        </authorList>
    </citation>
    <scope>NUCLEOTIDE SEQUENCE</scope>
</reference>
<evidence type="ECO:0008006" key="2">
    <source>
        <dbReference type="Google" id="ProtNLM"/>
    </source>
</evidence>
<proteinExistence type="predicted"/>
<sequence>MLSIVAHSLFLKLSTLPIQECTIEELCILVKASKTKIRMAMVELEEEGLLTIYQE</sequence>
<name>A0A0F9AAK9_9ZZZZ</name>
<dbReference type="AlphaFoldDB" id="A0A0F9AAK9"/>